<evidence type="ECO:0000313" key="1">
    <source>
        <dbReference type="EMBL" id="ABZ05857.1"/>
    </source>
</evidence>
<dbReference type="EMBL" id="EU016559">
    <property type="protein sequence ID" value="ABZ05857.1"/>
    <property type="molecule type" value="Genomic_DNA"/>
</dbReference>
<dbReference type="AlphaFoldDB" id="B3SZU9"/>
<reference evidence="1" key="1">
    <citation type="journal article" date="2008" name="ISME J.">
        <title>Genomic patterns of recombination, clonal divergence and environment in marine microbial populations.</title>
        <authorList>
            <person name="Konstantinidis K.T."/>
            <person name="Delong E.F."/>
        </authorList>
    </citation>
    <scope>NUCLEOTIDE SEQUENCE</scope>
</reference>
<protein>
    <submittedName>
        <fullName evidence="1">Uncharacterized protein</fullName>
    </submittedName>
</protein>
<sequence length="73" mass="8259">MISVNFNKAKTVTAERLRKERLPKLQDLDVQYQRALETGADTADIVAQKQTLRDLPTQVDTCTTLTELKNLKA</sequence>
<gene>
    <name evidence="1" type="ORF">ALOHA_HF400048F7ctg1g24</name>
</gene>
<accession>B3SZU9</accession>
<organism evidence="1">
    <name type="scientific">uncultured marine microorganism HF4000_48F7</name>
    <dbReference type="NCBI Taxonomy" id="455500"/>
    <lineage>
        <taxon>unclassified sequences</taxon>
        <taxon>environmental samples</taxon>
    </lineage>
</organism>
<proteinExistence type="predicted"/>
<name>B3SZU9_9ZZZZ</name>